<dbReference type="InParanoid" id="F1ZAH7"/>
<evidence type="ECO:0000313" key="16">
    <source>
        <dbReference type="Proteomes" id="UP000004728"/>
    </source>
</evidence>
<dbReference type="AlphaFoldDB" id="F1ZAH7"/>
<comment type="cofactor">
    <cofactor evidence="1">
        <name>heme b</name>
        <dbReference type="ChEBI" id="CHEBI:60344"/>
    </cofactor>
</comment>
<dbReference type="FunCoup" id="F1ZAH7">
    <property type="interactions" value="70"/>
</dbReference>
<evidence type="ECO:0000256" key="3">
    <source>
        <dbReference type="ARBA" id="ARBA00022448"/>
    </source>
</evidence>
<feature type="transmembrane region" description="Helical" evidence="13">
    <location>
        <begin position="12"/>
        <end position="30"/>
    </location>
</feature>
<feature type="transmembrane region" description="Helical" evidence="13">
    <location>
        <begin position="42"/>
        <end position="67"/>
    </location>
</feature>
<keyword evidence="11 13" id="KW-0472">Membrane</keyword>
<comment type="subcellular location">
    <subcellularLocation>
        <location evidence="2">Cell membrane</location>
        <topology evidence="2">Multi-pass membrane protein</topology>
    </subcellularLocation>
</comment>
<dbReference type="GO" id="GO:0022904">
    <property type="term" value="P:respiratory electron transport chain"/>
    <property type="evidence" value="ECO:0007669"/>
    <property type="project" value="InterPro"/>
</dbReference>
<feature type="domain" description="Cytochrome b561 bacterial/Ni-hydrogenase" evidence="14">
    <location>
        <begin position="9"/>
        <end position="190"/>
    </location>
</feature>
<dbReference type="GO" id="GO:0005886">
    <property type="term" value="C:plasma membrane"/>
    <property type="evidence" value="ECO:0007669"/>
    <property type="project" value="UniProtKB-SubCell"/>
</dbReference>
<evidence type="ECO:0000256" key="11">
    <source>
        <dbReference type="ARBA" id="ARBA00023136"/>
    </source>
</evidence>
<name>F1ZAH7_9SPHN</name>
<dbReference type="InterPro" id="IPR052168">
    <property type="entry name" value="Cytochrome_b561_oxidase"/>
</dbReference>
<dbReference type="Proteomes" id="UP000004728">
    <property type="component" value="Unassembled WGS sequence"/>
</dbReference>
<dbReference type="HOGENOM" id="CLU_095321_4_1_5"/>
<evidence type="ECO:0000256" key="4">
    <source>
        <dbReference type="ARBA" id="ARBA00022475"/>
    </source>
</evidence>
<keyword evidence="5" id="KW-0349">Heme</keyword>
<comment type="caution">
    <text evidence="15">The sequence shown here is derived from an EMBL/GenBank/DDBJ whole genome shotgun (WGS) entry which is preliminary data.</text>
</comment>
<evidence type="ECO:0000256" key="1">
    <source>
        <dbReference type="ARBA" id="ARBA00001970"/>
    </source>
</evidence>
<dbReference type="RefSeq" id="WP_008066821.1">
    <property type="nucleotide sequence ID" value="NZ_AQWK01000002.1"/>
</dbReference>
<keyword evidence="8" id="KW-0249">Electron transport</keyword>
<protein>
    <submittedName>
        <fullName evidence="15">Putative cytochrome b-561 protein</fullName>
    </submittedName>
</protein>
<evidence type="ECO:0000256" key="12">
    <source>
        <dbReference type="ARBA" id="ARBA00037975"/>
    </source>
</evidence>
<dbReference type="EMBL" id="AEWJ01000041">
    <property type="protein sequence ID" value="EGD58414.1"/>
    <property type="molecule type" value="Genomic_DNA"/>
</dbReference>
<evidence type="ECO:0000313" key="15">
    <source>
        <dbReference type="EMBL" id="EGD58414.1"/>
    </source>
</evidence>
<evidence type="ECO:0000256" key="7">
    <source>
        <dbReference type="ARBA" id="ARBA00022723"/>
    </source>
</evidence>
<feature type="transmembrane region" description="Helical" evidence="13">
    <location>
        <begin position="87"/>
        <end position="109"/>
    </location>
</feature>
<evidence type="ECO:0000256" key="6">
    <source>
        <dbReference type="ARBA" id="ARBA00022692"/>
    </source>
</evidence>
<dbReference type="InterPro" id="IPR011577">
    <property type="entry name" value="Cyt_b561_bac/Ni-Hgenase"/>
</dbReference>
<dbReference type="eggNOG" id="COG3038">
    <property type="taxonomic scope" value="Bacteria"/>
</dbReference>
<dbReference type="STRING" id="983920.Y88_0469"/>
<evidence type="ECO:0000256" key="9">
    <source>
        <dbReference type="ARBA" id="ARBA00022989"/>
    </source>
</evidence>
<dbReference type="SUPFAM" id="SSF81342">
    <property type="entry name" value="Transmembrane di-heme cytochromes"/>
    <property type="match status" value="1"/>
</dbReference>
<evidence type="ECO:0000256" key="10">
    <source>
        <dbReference type="ARBA" id="ARBA00023004"/>
    </source>
</evidence>
<dbReference type="GO" id="GO:0009055">
    <property type="term" value="F:electron transfer activity"/>
    <property type="evidence" value="ECO:0007669"/>
    <property type="project" value="InterPro"/>
</dbReference>
<keyword evidence="16" id="KW-1185">Reference proteome</keyword>
<keyword evidence="9 13" id="KW-1133">Transmembrane helix</keyword>
<dbReference type="PANTHER" id="PTHR30529:SF1">
    <property type="entry name" value="CYTOCHROME B561 HOMOLOG 2"/>
    <property type="match status" value="1"/>
</dbReference>
<organism evidence="15 16">
    <name type="scientific">Novosphingobium nitrogenifigens DSM 19370</name>
    <dbReference type="NCBI Taxonomy" id="983920"/>
    <lineage>
        <taxon>Bacteria</taxon>
        <taxon>Pseudomonadati</taxon>
        <taxon>Pseudomonadota</taxon>
        <taxon>Alphaproteobacteria</taxon>
        <taxon>Sphingomonadales</taxon>
        <taxon>Sphingomonadaceae</taxon>
        <taxon>Novosphingobium</taxon>
    </lineage>
</organism>
<sequence length="191" mass="21240">MPEGSNTGRYTAVAVALHWLVAIGIIFNLWKGLGFDDLPKDQVHAAVALHKSIGITIIGLVALRVLWKIGHPGPAPLASLKPWERKLSVGVHHLLYLLMILVPVAGWFAESAWKGSVGKPLVLFDAIPWFHLPFFNGMDDAGREFWDGIFGETHEIAAKILIAALILHIAGALKHQFLDREKQFQRMWFGK</sequence>
<evidence type="ECO:0000259" key="14">
    <source>
        <dbReference type="Pfam" id="PF01292"/>
    </source>
</evidence>
<keyword evidence="10" id="KW-0408">Iron</keyword>
<evidence type="ECO:0000256" key="5">
    <source>
        <dbReference type="ARBA" id="ARBA00022617"/>
    </source>
</evidence>
<dbReference type="GO" id="GO:0046872">
    <property type="term" value="F:metal ion binding"/>
    <property type="evidence" value="ECO:0007669"/>
    <property type="project" value="UniProtKB-KW"/>
</dbReference>
<accession>F1ZAH7</accession>
<evidence type="ECO:0000256" key="13">
    <source>
        <dbReference type="SAM" id="Phobius"/>
    </source>
</evidence>
<comment type="similarity">
    <text evidence="12">Belongs to the cytochrome b561 family.</text>
</comment>
<evidence type="ECO:0000256" key="8">
    <source>
        <dbReference type="ARBA" id="ARBA00022982"/>
    </source>
</evidence>
<keyword evidence="3" id="KW-0813">Transport</keyword>
<dbReference type="InterPro" id="IPR016174">
    <property type="entry name" value="Di-haem_cyt_TM"/>
</dbReference>
<gene>
    <name evidence="15" type="ORF">Y88_0469</name>
</gene>
<keyword evidence="6 13" id="KW-0812">Transmembrane</keyword>
<feature type="transmembrane region" description="Helical" evidence="13">
    <location>
        <begin position="156"/>
        <end position="173"/>
    </location>
</feature>
<dbReference type="GO" id="GO:0020037">
    <property type="term" value="F:heme binding"/>
    <property type="evidence" value="ECO:0007669"/>
    <property type="project" value="TreeGrafter"/>
</dbReference>
<dbReference type="OrthoDB" id="1247465at2"/>
<evidence type="ECO:0000256" key="2">
    <source>
        <dbReference type="ARBA" id="ARBA00004651"/>
    </source>
</evidence>
<proteinExistence type="inferred from homology"/>
<reference evidence="15 16" key="1">
    <citation type="journal article" date="2012" name="J. Bacteriol.">
        <title>Draft Genome Sequence of Novosphingobium nitrogenifigens Y88T.</title>
        <authorList>
            <person name="Strabala T.J."/>
            <person name="Macdonald L."/>
            <person name="Liu V."/>
            <person name="Smit A.M."/>
        </authorList>
    </citation>
    <scope>NUCLEOTIDE SEQUENCE [LARGE SCALE GENOMIC DNA]</scope>
    <source>
        <strain evidence="15 16">DSM 19370</strain>
    </source>
</reference>
<keyword evidence="7" id="KW-0479">Metal-binding</keyword>
<dbReference type="Pfam" id="PF01292">
    <property type="entry name" value="Ni_hydr_CYTB"/>
    <property type="match status" value="1"/>
</dbReference>
<keyword evidence="4" id="KW-1003">Cell membrane</keyword>
<dbReference type="PANTHER" id="PTHR30529">
    <property type="entry name" value="CYTOCHROME B561"/>
    <property type="match status" value="1"/>
</dbReference>